<evidence type="ECO:0000313" key="1">
    <source>
        <dbReference type="EMBL" id="KAG0574826.1"/>
    </source>
</evidence>
<comment type="caution">
    <text evidence="1">The sequence shown here is derived from an EMBL/GenBank/DDBJ whole genome shotgun (WGS) entry which is preliminary data.</text>
</comment>
<dbReference type="Proteomes" id="UP000822688">
    <property type="component" value="Chromosome V"/>
</dbReference>
<proteinExistence type="predicted"/>
<protein>
    <submittedName>
        <fullName evidence="1">Uncharacterized protein</fullName>
    </submittedName>
</protein>
<accession>A0A8T0HVG9</accession>
<sequence>MSMISRGKDLAEYRAIQAMYSSRGRRDGQWPTRHWKAPSRDCHGASEKRFSKSFTASRSLVGFVPGLRRASKTVTSPIWGLHICVSAIQERNLPISARDPSRGLTI</sequence>
<organism evidence="1 2">
    <name type="scientific">Ceratodon purpureus</name>
    <name type="common">Fire moss</name>
    <name type="synonym">Dicranum purpureum</name>
    <dbReference type="NCBI Taxonomy" id="3225"/>
    <lineage>
        <taxon>Eukaryota</taxon>
        <taxon>Viridiplantae</taxon>
        <taxon>Streptophyta</taxon>
        <taxon>Embryophyta</taxon>
        <taxon>Bryophyta</taxon>
        <taxon>Bryophytina</taxon>
        <taxon>Bryopsida</taxon>
        <taxon>Dicranidae</taxon>
        <taxon>Pseudoditrichales</taxon>
        <taxon>Ditrichaceae</taxon>
        <taxon>Ceratodon</taxon>
    </lineage>
</organism>
<name>A0A8T0HVG9_CERPU</name>
<evidence type="ECO:0000313" key="2">
    <source>
        <dbReference type="Proteomes" id="UP000822688"/>
    </source>
</evidence>
<gene>
    <name evidence="1" type="ORF">KC19_VG295100</name>
</gene>
<keyword evidence="2" id="KW-1185">Reference proteome</keyword>
<reference evidence="1" key="1">
    <citation type="submission" date="2020-06" db="EMBL/GenBank/DDBJ databases">
        <title>WGS assembly of Ceratodon purpureus strain R40.</title>
        <authorList>
            <person name="Carey S.B."/>
            <person name="Jenkins J."/>
            <person name="Shu S."/>
            <person name="Lovell J.T."/>
            <person name="Sreedasyam A."/>
            <person name="Maumus F."/>
            <person name="Tiley G.P."/>
            <person name="Fernandez-Pozo N."/>
            <person name="Barry K."/>
            <person name="Chen C."/>
            <person name="Wang M."/>
            <person name="Lipzen A."/>
            <person name="Daum C."/>
            <person name="Saski C.A."/>
            <person name="Payton A.C."/>
            <person name="Mcbreen J.C."/>
            <person name="Conrad R.E."/>
            <person name="Kollar L.M."/>
            <person name="Olsson S."/>
            <person name="Huttunen S."/>
            <person name="Landis J.B."/>
            <person name="Wickett N.J."/>
            <person name="Johnson M.G."/>
            <person name="Rensing S.A."/>
            <person name="Grimwood J."/>
            <person name="Schmutz J."/>
            <person name="Mcdaniel S.F."/>
        </authorList>
    </citation>
    <scope>NUCLEOTIDE SEQUENCE</scope>
    <source>
        <strain evidence="1">R40</strain>
    </source>
</reference>
<dbReference type="AlphaFoldDB" id="A0A8T0HVG9"/>
<dbReference type="EMBL" id="CM026426">
    <property type="protein sequence ID" value="KAG0574826.1"/>
    <property type="molecule type" value="Genomic_DNA"/>
</dbReference>